<dbReference type="PROSITE" id="PS51257">
    <property type="entry name" value="PROKAR_LIPOPROTEIN"/>
    <property type="match status" value="1"/>
</dbReference>
<keyword evidence="1" id="KW-0732">Signal</keyword>
<evidence type="ECO:0000313" key="2">
    <source>
        <dbReference type="EMBL" id="ROT97721.1"/>
    </source>
</evidence>
<comment type="caution">
    <text evidence="2">The sequence shown here is derived from an EMBL/GenBank/DDBJ whole genome shotgun (WGS) entry which is preliminary data.</text>
</comment>
<name>A0A3N2QRB2_9RHOB</name>
<organism evidence="2 3">
    <name type="scientific">Histidinibacterium lentulum</name>
    <dbReference type="NCBI Taxonomy" id="2480588"/>
    <lineage>
        <taxon>Bacteria</taxon>
        <taxon>Pseudomonadati</taxon>
        <taxon>Pseudomonadota</taxon>
        <taxon>Alphaproteobacteria</taxon>
        <taxon>Rhodobacterales</taxon>
        <taxon>Paracoccaceae</taxon>
        <taxon>Histidinibacterium</taxon>
    </lineage>
</organism>
<dbReference type="OrthoDB" id="9799672at2"/>
<accession>A0A3N2QRB2</accession>
<gene>
    <name evidence="2" type="ORF">EAT49_18105</name>
</gene>
<keyword evidence="3" id="KW-1185">Reference proteome</keyword>
<dbReference type="EMBL" id="RDRB01000011">
    <property type="protein sequence ID" value="ROT97721.1"/>
    <property type="molecule type" value="Genomic_DNA"/>
</dbReference>
<evidence type="ECO:0000256" key="1">
    <source>
        <dbReference type="SAM" id="SignalP"/>
    </source>
</evidence>
<dbReference type="RefSeq" id="WP_123643725.1">
    <property type="nucleotide sequence ID" value="NZ_ML119091.1"/>
</dbReference>
<protein>
    <submittedName>
        <fullName evidence="2">Uncharacterized protein</fullName>
    </submittedName>
</protein>
<feature type="signal peptide" evidence="1">
    <location>
        <begin position="1"/>
        <end position="19"/>
    </location>
</feature>
<dbReference type="Proteomes" id="UP000268016">
    <property type="component" value="Unassembled WGS sequence"/>
</dbReference>
<reference evidence="2 3" key="1">
    <citation type="submission" date="2018-10" db="EMBL/GenBank/DDBJ databases">
        <title>Histidinibacterium lentulum gen. nov., sp. nov., a marine bacterium from the culture broth of Picochlorum sp. 122.</title>
        <authorList>
            <person name="Wang G."/>
        </authorList>
    </citation>
    <scope>NUCLEOTIDE SEQUENCE [LARGE SCALE GENOMIC DNA]</scope>
    <source>
        <strain evidence="2 3">B17</strain>
    </source>
</reference>
<proteinExistence type="predicted"/>
<sequence length="170" mass="17924">MLRATGTAALLALPAVPSAAQGTTFTGCDGPDTISSLDLQGDWRIDEGHAVVSGVPSSAGGQGVRLQATAGDLTLEIDGRRIGLQQTDAPREELLWPTGPRAPVSAEQLEIVLGCRIDDLPRWAERGSVTAEGRTAAVYWRVFAIEPDWVILQYDLAGPPSAAGFFSLGR</sequence>
<dbReference type="AlphaFoldDB" id="A0A3N2QRB2"/>
<evidence type="ECO:0000313" key="3">
    <source>
        <dbReference type="Proteomes" id="UP000268016"/>
    </source>
</evidence>
<feature type="chain" id="PRO_5018046835" evidence="1">
    <location>
        <begin position="20"/>
        <end position="170"/>
    </location>
</feature>